<dbReference type="AlphaFoldDB" id="A0AAD7WCA0"/>
<gene>
    <name evidence="4" type="ORF">AAFF_G00102350</name>
</gene>
<dbReference type="PANTHER" id="PTHR31594:SF11">
    <property type="entry name" value="NEOVERRUCOTOXIN SUBUNIT ALPHA-LIKE ISOFORM X1-RELATED"/>
    <property type="match status" value="1"/>
</dbReference>
<feature type="domain" description="SNTX thioredoxin-like" evidence="1">
    <location>
        <begin position="417"/>
        <end position="555"/>
    </location>
</feature>
<keyword evidence="5" id="KW-1185">Reference proteome</keyword>
<dbReference type="InterPro" id="IPR048997">
    <property type="entry name" value="Stonustoxin-like_helical"/>
</dbReference>
<name>A0AAD7WCA0_9TELE</name>
<evidence type="ECO:0000313" key="4">
    <source>
        <dbReference type="EMBL" id="KAJ8390629.1"/>
    </source>
</evidence>
<evidence type="ECO:0000259" key="1">
    <source>
        <dbReference type="Pfam" id="PF18078"/>
    </source>
</evidence>
<dbReference type="Proteomes" id="UP001221898">
    <property type="component" value="Unassembled WGS sequence"/>
</dbReference>
<feature type="domain" description="Stonustoxin-like helical" evidence="2">
    <location>
        <begin position="311"/>
        <end position="404"/>
    </location>
</feature>
<evidence type="ECO:0000259" key="2">
    <source>
        <dbReference type="Pfam" id="PF21109"/>
    </source>
</evidence>
<reference evidence="4" key="1">
    <citation type="journal article" date="2023" name="Science">
        <title>Genome structures resolve the early diversification of teleost fishes.</title>
        <authorList>
            <person name="Parey E."/>
            <person name="Louis A."/>
            <person name="Montfort J."/>
            <person name="Bouchez O."/>
            <person name="Roques C."/>
            <person name="Iampietro C."/>
            <person name="Lluch J."/>
            <person name="Castinel A."/>
            <person name="Donnadieu C."/>
            <person name="Desvignes T."/>
            <person name="Floi Bucao C."/>
            <person name="Jouanno E."/>
            <person name="Wen M."/>
            <person name="Mejri S."/>
            <person name="Dirks R."/>
            <person name="Jansen H."/>
            <person name="Henkel C."/>
            <person name="Chen W.J."/>
            <person name="Zahm M."/>
            <person name="Cabau C."/>
            <person name="Klopp C."/>
            <person name="Thompson A.W."/>
            <person name="Robinson-Rechavi M."/>
            <person name="Braasch I."/>
            <person name="Lecointre G."/>
            <person name="Bobe J."/>
            <person name="Postlethwait J.H."/>
            <person name="Berthelot C."/>
            <person name="Roest Crollius H."/>
            <person name="Guiguen Y."/>
        </authorList>
    </citation>
    <scope>NUCLEOTIDE SEQUENCE</scope>
    <source>
        <strain evidence="4">NC1722</strain>
    </source>
</reference>
<dbReference type="EMBL" id="JAINUG010000167">
    <property type="protein sequence ID" value="KAJ8390629.1"/>
    <property type="molecule type" value="Genomic_DNA"/>
</dbReference>
<sequence length="560" mass="63371">MTGVLELLLHLPEALPLEHGLFADSLLVRKEEQFEVMSNKTIEIAALGRPLHPGMLYDRRSDTFIPGVTLWDEDDIEKAMRVKPQPCTSFNFTASDSISEKSSLLDVSASLKASFLGGLVEVGGSASFLKDRVSSTHQCRVTMQYKQTTEFKQLTMALLGHMKYIEVFDQQTATHVVTAVMYGAEAFMVFNQTACDYKDNQEIKGNLDVMIKKIPTIEISGSGKVVMTDEEKKKVNEFSCTFHGDFELKQNPSNYEEAVLVYKDLPNLLGEKSENAVPVRVWLYPLKALDSKAAQLGREVKMQQILSLEALMEHLHEAKMRANDLISQCETIRVVAIKEKLKEFKGKLEKYNVPFQQNLGKVLTAIRAGTEEEQKLADILKFHEESSFTQTKMNKWMDEKASEIGVLKAYINTLHKIPIVPPGPELDTLRLDPQVSLLQIFTFTSLNYKEPYLSNLSECLASADFSKMEDISVARLYSFKDEMMAFNRHTNGEAVQPWYNDELIKARMRKSINVMKRFLNQTINPSLKTAISYIPDSIYTGASIYTYEDGQLKSRGLEAN</sequence>
<dbReference type="Pfam" id="PF18078">
    <property type="entry name" value="Thioredoxin_11"/>
    <property type="match status" value="1"/>
</dbReference>
<feature type="domain" description="SNTX MACPF/CDC-like" evidence="3">
    <location>
        <begin position="44"/>
        <end position="196"/>
    </location>
</feature>
<accession>A0AAD7WCA0</accession>
<protein>
    <recommendedName>
        <fullName evidence="6">SNTX thioredoxin-like domain-containing protein</fullName>
    </recommendedName>
</protein>
<dbReference type="Pfam" id="PF21109">
    <property type="entry name" value="Stonustoxin_helical"/>
    <property type="match status" value="1"/>
</dbReference>
<evidence type="ECO:0000259" key="3">
    <source>
        <dbReference type="Pfam" id="PF24674"/>
    </source>
</evidence>
<dbReference type="PANTHER" id="PTHR31594">
    <property type="entry name" value="AIG1-TYPE G DOMAIN-CONTAINING PROTEIN"/>
    <property type="match status" value="1"/>
</dbReference>
<dbReference type="Pfam" id="PF24674">
    <property type="entry name" value="MACPF_SNTX"/>
    <property type="match status" value="1"/>
</dbReference>
<evidence type="ECO:0008006" key="6">
    <source>
        <dbReference type="Google" id="ProtNLM"/>
    </source>
</evidence>
<dbReference type="InterPro" id="IPR052090">
    <property type="entry name" value="Cytolytic_pore-forming_toxin"/>
</dbReference>
<comment type="caution">
    <text evidence="4">The sequence shown here is derived from an EMBL/GenBank/DDBJ whole genome shotgun (WGS) entry which is preliminary data.</text>
</comment>
<evidence type="ECO:0000313" key="5">
    <source>
        <dbReference type="Proteomes" id="UP001221898"/>
    </source>
</evidence>
<dbReference type="InterPro" id="IPR056072">
    <property type="entry name" value="SNTX_MACPF/CDC-like_dom"/>
</dbReference>
<organism evidence="4 5">
    <name type="scientific">Aldrovandia affinis</name>
    <dbReference type="NCBI Taxonomy" id="143900"/>
    <lineage>
        <taxon>Eukaryota</taxon>
        <taxon>Metazoa</taxon>
        <taxon>Chordata</taxon>
        <taxon>Craniata</taxon>
        <taxon>Vertebrata</taxon>
        <taxon>Euteleostomi</taxon>
        <taxon>Actinopterygii</taxon>
        <taxon>Neopterygii</taxon>
        <taxon>Teleostei</taxon>
        <taxon>Notacanthiformes</taxon>
        <taxon>Halosauridae</taxon>
        <taxon>Aldrovandia</taxon>
    </lineage>
</organism>
<proteinExistence type="predicted"/>
<dbReference type="InterPro" id="IPR040581">
    <property type="entry name" value="Thioredoxin_11"/>
</dbReference>